<evidence type="ECO:0000256" key="6">
    <source>
        <dbReference type="PROSITE-ProRule" id="PRU00552"/>
    </source>
</evidence>
<accession>A0AAD9P7A2</accession>
<evidence type="ECO:0000256" key="8">
    <source>
        <dbReference type="SAM" id="MobiDB-lite"/>
    </source>
</evidence>
<dbReference type="GO" id="GO:0003724">
    <property type="term" value="F:RNA helicase activity"/>
    <property type="evidence" value="ECO:0007669"/>
    <property type="project" value="UniProtKB-EC"/>
</dbReference>
<feature type="compositionally biased region" description="Basic residues" evidence="8">
    <location>
        <begin position="149"/>
        <end position="162"/>
    </location>
</feature>
<evidence type="ECO:0000256" key="2">
    <source>
        <dbReference type="ARBA" id="ARBA00022801"/>
    </source>
</evidence>
<organism evidence="12 13">
    <name type="scientific">Ridgeia piscesae</name>
    <name type="common">Tubeworm</name>
    <dbReference type="NCBI Taxonomy" id="27915"/>
    <lineage>
        <taxon>Eukaryota</taxon>
        <taxon>Metazoa</taxon>
        <taxon>Spiralia</taxon>
        <taxon>Lophotrochozoa</taxon>
        <taxon>Annelida</taxon>
        <taxon>Polychaeta</taxon>
        <taxon>Sedentaria</taxon>
        <taxon>Canalipalpata</taxon>
        <taxon>Sabellida</taxon>
        <taxon>Siboglinidae</taxon>
        <taxon>Ridgeia</taxon>
    </lineage>
</organism>
<evidence type="ECO:0000256" key="7">
    <source>
        <dbReference type="RuleBase" id="RU365068"/>
    </source>
</evidence>
<dbReference type="InterPro" id="IPR000629">
    <property type="entry name" value="RNA-helicase_DEAD-box_CS"/>
</dbReference>
<dbReference type="CDD" id="cd17946">
    <property type="entry name" value="DEADc_DDX24"/>
    <property type="match status" value="1"/>
</dbReference>
<dbReference type="CDD" id="cd18787">
    <property type="entry name" value="SF2_C_DEAD"/>
    <property type="match status" value="1"/>
</dbReference>
<dbReference type="Proteomes" id="UP001209878">
    <property type="component" value="Unassembled WGS sequence"/>
</dbReference>
<dbReference type="Pfam" id="PF00270">
    <property type="entry name" value="DEAD"/>
    <property type="match status" value="1"/>
</dbReference>
<feature type="domain" description="Helicase ATP-binding" evidence="9">
    <location>
        <begin position="291"/>
        <end position="600"/>
    </location>
</feature>
<feature type="region of interest" description="Disordered" evidence="8">
    <location>
        <begin position="330"/>
        <end position="426"/>
    </location>
</feature>
<evidence type="ECO:0000259" key="11">
    <source>
        <dbReference type="PROSITE" id="PS51195"/>
    </source>
</evidence>
<reference evidence="12" key="1">
    <citation type="journal article" date="2023" name="Mol. Biol. Evol.">
        <title>Third-Generation Sequencing Reveals the Adaptive Role of the Epigenome in Three Deep-Sea Polychaetes.</title>
        <authorList>
            <person name="Perez M."/>
            <person name="Aroh O."/>
            <person name="Sun Y."/>
            <person name="Lan Y."/>
            <person name="Juniper S.K."/>
            <person name="Young C.R."/>
            <person name="Angers B."/>
            <person name="Qian P.Y."/>
        </authorList>
    </citation>
    <scope>NUCLEOTIDE SEQUENCE</scope>
    <source>
        <strain evidence="12">R07B-5</strain>
    </source>
</reference>
<comment type="function">
    <text evidence="7">RNA helicase.</text>
</comment>
<dbReference type="InterPro" id="IPR001650">
    <property type="entry name" value="Helicase_C-like"/>
</dbReference>
<dbReference type="GO" id="GO:0003723">
    <property type="term" value="F:RNA binding"/>
    <property type="evidence" value="ECO:0007669"/>
    <property type="project" value="UniProtKB-UniRule"/>
</dbReference>
<gene>
    <name evidence="12" type="ORF">NP493_109g00000</name>
</gene>
<feature type="compositionally biased region" description="Basic and acidic residues" evidence="8">
    <location>
        <begin position="233"/>
        <end position="254"/>
    </location>
</feature>
<dbReference type="Pfam" id="PF00271">
    <property type="entry name" value="Helicase_C"/>
    <property type="match status" value="1"/>
</dbReference>
<evidence type="ECO:0000259" key="9">
    <source>
        <dbReference type="PROSITE" id="PS51192"/>
    </source>
</evidence>
<dbReference type="SMART" id="SM00490">
    <property type="entry name" value="HELICc"/>
    <property type="match status" value="1"/>
</dbReference>
<keyword evidence="13" id="KW-1185">Reference proteome</keyword>
<feature type="compositionally biased region" description="Low complexity" evidence="8">
    <location>
        <begin position="342"/>
        <end position="351"/>
    </location>
</feature>
<protein>
    <recommendedName>
        <fullName evidence="7">ATP-dependent RNA helicase</fullName>
        <ecNumber evidence="7">3.6.4.13</ecNumber>
    </recommendedName>
</protein>
<feature type="compositionally biased region" description="Basic and acidic residues" evidence="8">
    <location>
        <begin position="187"/>
        <end position="198"/>
    </location>
</feature>
<feature type="compositionally biased region" description="Basic and acidic residues" evidence="8">
    <location>
        <begin position="78"/>
        <end position="88"/>
    </location>
</feature>
<evidence type="ECO:0000256" key="5">
    <source>
        <dbReference type="ARBA" id="ARBA00022884"/>
    </source>
</evidence>
<sequence>MAFSVVAKSGWRKVSLPPEFFQKGGAEGLMCIDELTDYELVKGVYLADNKAKVGKKQGAKKNKNISKLQTEATTTDGTEERSSVKENKSSQSKKKKLAEKKKADIFQKRLNKKKQKEITQLSKDGKDISSDPVHTQKMGRLNTKEGKVMKKTGKFNAKKGKAAKPTGKFITGKNVVNIWDEEEKIEEESHVTQEEGARTQKRKRSGPGMTCYILRMGQTGAADGPRKKKKKNNPAEKRKEEAKRREIREGQGKKVKDMSAWDNLFVPPDVLTALSDMGFSSPTPIQALALPSAIRDVQDIVGAAETGSGKTLAFAIPVIHHILKYREQQKTKSSHLAGQQEDSGVSSGNDGSDSDINDEFVGNEENTSDGENEEVDESGDVEDVLAEDTEDGQSEESEEEEEEFEESDECDLTPDEDEEMGDLEDGEMGCVKVLKDVTFDWLEKTPSQPKKPQVSDRPLLALVLTPTRELAVQVKDHIEAVARHTDIRTVTVIGGMASQKQERLLRKCPEIVVATPGRLWELIQMGNEHLAKVTDVQCLVVDEADRMVEKGHFEELSNLLEYINDDEKKLARRQTFVFSATLTMAHGGPRRIMKKKKVKFTPEQKLEMLMTQIGVKERPKVIDLTQKSGTAGALTEARINCSKADEKDLYVYYFLLRYPGRTIVFANSKDCIRRLVSIFTLLECQPLPLHADMHQRQRLRNLDRFKANWKGLLLTTDVAARGLDIPDVQHVLHYQVSRTTENYVHRSGRTARASKEGLSVMLVGPEDLKNYRKIVLALNRDEELPIFPVESDYMAGVKARVNLARQIDKEEHIMTKRRKQNSWFEKAAKEMDIELDEEELLHDLGDSMEQSQQRQRLAQLRHLLVVMLRQPMVTQHFSSKYPTKSGKLRLPFMRGWLQPSVG</sequence>
<dbReference type="InterPro" id="IPR014014">
    <property type="entry name" value="RNA_helicase_DEAD_Q_motif"/>
</dbReference>
<evidence type="ECO:0000259" key="10">
    <source>
        <dbReference type="PROSITE" id="PS51194"/>
    </source>
</evidence>
<dbReference type="GO" id="GO:0005524">
    <property type="term" value="F:ATP binding"/>
    <property type="evidence" value="ECO:0007669"/>
    <property type="project" value="UniProtKB-UniRule"/>
</dbReference>
<dbReference type="PROSITE" id="PS51195">
    <property type="entry name" value="Q_MOTIF"/>
    <property type="match status" value="1"/>
</dbReference>
<dbReference type="SUPFAM" id="SSF52540">
    <property type="entry name" value="P-loop containing nucleoside triphosphate hydrolases"/>
    <property type="match status" value="2"/>
</dbReference>
<evidence type="ECO:0000256" key="1">
    <source>
        <dbReference type="ARBA" id="ARBA00022741"/>
    </source>
</evidence>
<feature type="compositionally biased region" description="Basic residues" evidence="8">
    <location>
        <begin position="52"/>
        <end position="64"/>
    </location>
</feature>
<evidence type="ECO:0000256" key="3">
    <source>
        <dbReference type="ARBA" id="ARBA00022806"/>
    </source>
</evidence>
<feature type="domain" description="Helicase C-terminal" evidence="10">
    <location>
        <begin position="648"/>
        <end position="795"/>
    </location>
</feature>
<dbReference type="EMBL" id="JAODUO010000109">
    <property type="protein sequence ID" value="KAK2189291.1"/>
    <property type="molecule type" value="Genomic_DNA"/>
</dbReference>
<evidence type="ECO:0000256" key="4">
    <source>
        <dbReference type="ARBA" id="ARBA00022840"/>
    </source>
</evidence>
<comment type="caution">
    <text evidence="12">The sequence shown here is derived from an EMBL/GenBank/DDBJ whole genome shotgun (WGS) entry which is preliminary data.</text>
</comment>
<feature type="short sequence motif" description="Q motif" evidence="6">
    <location>
        <begin position="259"/>
        <end position="287"/>
    </location>
</feature>
<dbReference type="SMART" id="SM00487">
    <property type="entry name" value="DEXDc"/>
    <property type="match status" value="1"/>
</dbReference>
<feature type="compositionally biased region" description="Acidic residues" evidence="8">
    <location>
        <begin position="352"/>
        <end position="426"/>
    </location>
</feature>
<feature type="domain" description="DEAD-box RNA helicase Q" evidence="11">
    <location>
        <begin position="259"/>
        <end position="287"/>
    </location>
</feature>
<dbReference type="PROSITE" id="PS51192">
    <property type="entry name" value="HELICASE_ATP_BIND_1"/>
    <property type="match status" value="1"/>
</dbReference>
<keyword evidence="3 7" id="KW-0347">Helicase</keyword>
<evidence type="ECO:0000313" key="12">
    <source>
        <dbReference type="EMBL" id="KAK2189291.1"/>
    </source>
</evidence>
<dbReference type="PROSITE" id="PS00039">
    <property type="entry name" value="DEAD_ATP_HELICASE"/>
    <property type="match status" value="1"/>
</dbReference>
<dbReference type="Gene3D" id="3.40.50.300">
    <property type="entry name" value="P-loop containing nucleotide triphosphate hydrolases"/>
    <property type="match status" value="3"/>
</dbReference>
<keyword evidence="5 7" id="KW-0694">RNA-binding</keyword>
<keyword evidence="2 7" id="KW-0378">Hydrolase</keyword>
<dbReference type="InterPro" id="IPR014001">
    <property type="entry name" value="Helicase_ATP-bd"/>
</dbReference>
<dbReference type="EC" id="3.6.4.13" evidence="7"/>
<feature type="compositionally biased region" description="Polar residues" evidence="8">
    <location>
        <begin position="65"/>
        <end position="76"/>
    </location>
</feature>
<dbReference type="InterPro" id="IPR027417">
    <property type="entry name" value="P-loop_NTPase"/>
</dbReference>
<name>A0AAD9P7A2_RIDPI</name>
<dbReference type="AlphaFoldDB" id="A0AAD9P7A2"/>
<dbReference type="PANTHER" id="PTHR24031">
    <property type="entry name" value="RNA HELICASE"/>
    <property type="match status" value="1"/>
</dbReference>
<comment type="catalytic activity">
    <reaction evidence="7">
        <text>ATP + H2O = ADP + phosphate + H(+)</text>
        <dbReference type="Rhea" id="RHEA:13065"/>
        <dbReference type="ChEBI" id="CHEBI:15377"/>
        <dbReference type="ChEBI" id="CHEBI:15378"/>
        <dbReference type="ChEBI" id="CHEBI:30616"/>
        <dbReference type="ChEBI" id="CHEBI:43474"/>
        <dbReference type="ChEBI" id="CHEBI:456216"/>
        <dbReference type="EC" id="3.6.4.13"/>
    </reaction>
</comment>
<dbReference type="GO" id="GO:0016787">
    <property type="term" value="F:hydrolase activity"/>
    <property type="evidence" value="ECO:0007669"/>
    <property type="project" value="UniProtKB-KW"/>
</dbReference>
<evidence type="ECO:0000313" key="13">
    <source>
        <dbReference type="Proteomes" id="UP001209878"/>
    </source>
</evidence>
<comment type="domain">
    <text evidence="7">The Q motif is unique to and characteristic of the DEAD box family of RNA helicases and controls ATP binding and hydrolysis.</text>
</comment>
<feature type="region of interest" description="Disordered" evidence="8">
    <location>
        <begin position="184"/>
        <end position="254"/>
    </location>
</feature>
<proteinExistence type="inferred from homology"/>
<keyword evidence="1 7" id="KW-0547">Nucleotide-binding</keyword>
<feature type="region of interest" description="Disordered" evidence="8">
    <location>
        <begin position="52"/>
        <end position="165"/>
    </location>
</feature>
<comment type="similarity">
    <text evidence="7">Belongs to the DEAD box helicase family.</text>
</comment>
<dbReference type="PROSITE" id="PS51194">
    <property type="entry name" value="HELICASE_CTER"/>
    <property type="match status" value="1"/>
</dbReference>
<dbReference type="InterPro" id="IPR011545">
    <property type="entry name" value="DEAD/DEAH_box_helicase_dom"/>
</dbReference>
<keyword evidence="4 7" id="KW-0067">ATP-binding</keyword>